<evidence type="ECO:0000256" key="4">
    <source>
        <dbReference type="PIRSR" id="PIRSR607724-1"/>
    </source>
</evidence>
<evidence type="ECO:0000256" key="3">
    <source>
        <dbReference type="ARBA" id="ARBA00022801"/>
    </source>
</evidence>
<sequence length="707" mass="77292">MAEGQSSNSSMEMLMPEILHSGKKNSDVADGGESSKRSREMTEGLQTGELHKSKVDRRNNSEQIKQCLSDIHPDGKASSVQAGCSSPGAPSSAPSSTGPSYPGHSSTGHSSTGPSYSGPSYPGHSSTGPSSPGPSSSGPSSSALSSSGPSSSAPSSSVPSSSEPSSSVPSSSEPSSSRDDVSATDVEGAEVVRKKREDGPSSCCLLKDMKRIPQCDNKLGRLEFSKTHTVLVDVGIFNVGAGPLPQEGRDVWNSDFVKMPNSQSSHMKTGFTMQTKVRWEVISKQLSSLSKKTTASVNDLEEAIIKYNPKYKSQWSFDALSSLVKANPKGDNYLPKLFPKIAELALRLPELVMKAVPLLKRGHPAAITLSQTQIACLLANAFFCTYPHRNASGPKAEYHNYPSINFTSLFGNWSSRKKQKLRAIMHYFQEVTAKEPTGLVTFERHCLRDTDFSNWRSCNKKMPKLHVASLGTIENEGKGMLQVDFASSWIGGGVLGSGLVQEEILFIINPELIVSRLFTEKLGDKECLIVTGSQQFSNYSGFGDTFQWEGPHEERLNRDEWARLQRQIVAIDALHFKHRSEQFNMINVTRELNKAYCGFKGHRPDEPDIATGNWGCGAFNGDKQLKAVIQLMAAAQAKRGLAFFTFEDESLKQGLQQTHHLLVTERTTVEKLFILLEDYCAAQQASGVRVDLFDFIRINFSPCRSLL</sequence>
<protein>
    <recommendedName>
        <fullName evidence="2">poly(ADP-ribose) glycohydrolase</fullName>
        <ecNumber evidence="2">3.2.1.143</ecNumber>
    </recommendedName>
</protein>
<dbReference type="PANTHER" id="PTHR12837:SF9">
    <property type="entry name" value="POLY(ADP-RIBOSE) GLYCOHYDROLASE"/>
    <property type="match status" value="1"/>
</dbReference>
<evidence type="ECO:0000256" key="2">
    <source>
        <dbReference type="ARBA" id="ARBA00012255"/>
    </source>
</evidence>
<evidence type="ECO:0000313" key="9">
    <source>
        <dbReference type="Proteomes" id="UP001619887"/>
    </source>
</evidence>
<dbReference type="EMBL" id="JBIYXZ010002089">
    <property type="protein sequence ID" value="KAL3041850.1"/>
    <property type="molecule type" value="Genomic_DNA"/>
</dbReference>
<dbReference type="Pfam" id="PF05028">
    <property type="entry name" value="PARG_cat_C"/>
    <property type="match status" value="1"/>
</dbReference>
<feature type="compositionally biased region" description="Polar residues" evidence="5">
    <location>
        <begin position="1"/>
        <end position="11"/>
    </location>
</feature>
<keyword evidence="9" id="KW-1185">Reference proteome</keyword>
<dbReference type="InterPro" id="IPR046372">
    <property type="entry name" value="PARG_cat_C"/>
</dbReference>
<reference evidence="8 9" key="2">
    <citation type="journal article" date="2024" name="G3 (Bethesda)">
        <title>The genome of the cryopelagic Antarctic bald notothen, Trematomus borchgrevinki.</title>
        <authorList>
            <person name="Rayamajhi N."/>
            <person name="Rivera-Colon A.G."/>
            <person name="Minhas B.F."/>
            <person name="Cheng C.C."/>
            <person name="Catchen J.M."/>
        </authorList>
    </citation>
    <scope>NUCLEOTIDE SEQUENCE [LARGE SCALE GENOMIC DNA]</scope>
    <source>
        <strain evidence="8">AGRC-2024</strain>
    </source>
</reference>
<name>A0ABD2FJX2_PAGBO</name>
<feature type="active site" evidence="4">
    <location>
        <position position="503"/>
    </location>
</feature>
<feature type="region of interest" description="Disordered" evidence="5">
    <location>
        <begin position="1"/>
        <end position="202"/>
    </location>
</feature>
<reference evidence="8 9" key="1">
    <citation type="journal article" date="2022" name="G3 (Bethesda)">
        <title>Evaluating Illumina-, Nanopore-, and PacBio-based genome assembly strategies with the bald notothen, Trematomus borchgrevinki.</title>
        <authorList>
            <person name="Rayamajhi N."/>
            <person name="Cheng C.C."/>
            <person name="Catchen J.M."/>
        </authorList>
    </citation>
    <scope>NUCLEOTIDE SEQUENCE [LARGE SCALE GENOMIC DNA]</scope>
    <source>
        <strain evidence="8">AGRC-2024</strain>
    </source>
</reference>
<evidence type="ECO:0000256" key="1">
    <source>
        <dbReference type="ARBA" id="ARBA00009545"/>
    </source>
</evidence>
<feature type="active site" evidence="4">
    <location>
        <position position="484"/>
    </location>
</feature>
<evidence type="ECO:0000256" key="5">
    <source>
        <dbReference type="SAM" id="MobiDB-lite"/>
    </source>
</evidence>
<dbReference type="InterPro" id="IPR048362">
    <property type="entry name" value="PARG_helical"/>
</dbReference>
<dbReference type="Pfam" id="PF20811">
    <property type="entry name" value="PARG_cat_N"/>
    <property type="match status" value="1"/>
</dbReference>
<keyword evidence="3" id="KW-0378">Hydrolase</keyword>
<dbReference type="EC" id="3.2.1.143" evidence="2"/>
<accession>A0ABD2FJX2</accession>
<comment type="caution">
    <text evidence="8">The sequence shown here is derived from an EMBL/GenBank/DDBJ whole genome shotgun (WGS) entry which is preliminary data.</text>
</comment>
<feature type="domain" description="PARG catalytic Macro" evidence="6">
    <location>
        <begin position="453"/>
        <end position="652"/>
    </location>
</feature>
<evidence type="ECO:0000259" key="7">
    <source>
        <dbReference type="Pfam" id="PF20811"/>
    </source>
</evidence>
<comment type="similarity">
    <text evidence="1">Belongs to the poly(ADP-ribose) glycohydrolase family.</text>
</comment>
<evidence type="ECO:0000259" key="6">
    <source>
        <dbReference type="Pfam" id="PF05028"/>
    </source>
</evidence>
<feature type="compositionally biased region" description="Basic and acidic residues" evidence="5">
    <location>
        <begin position="49"/>
        <end position="60"/>
    </location>
</feature>
<dbReference type="GO" id="GO:0004649">
    <property type="term" value="F:poly(ADP-ribose) glycohydrolase activity"/>
    <property type="evidence" value="ECO:0007669"/>
    <property type="project" value="UniProtKB-EC"/>
</dbReference>
<evidence type="ECO:0000313" key="8">
    <source>
        <dbReference type="EMBL" id="KAL3041850.1"/>
    </source>
</evidence>
<dbReference type="AlphaFoldDB" id="A0ABD2FJX2"/>
<dbReference type="PANTHER" id="PTHR12837">
    <property type="entry name" value="POLY ADP-RIBOSE GLYCOHYDROLASE"/>
    <property type="match status" value="1"/>
</dbReference>
<feature type="compositionally biased region" description="Low complexity" evidence="5">
    <location>
        <begin position="82"/>
        <end position="175"/>
    </location>
</feature>
<dbReference type="InterPro" id="IPR007724">
    <property type="entry name" value="Poly_GlycHdrlase"/>
</dbReference>
<dbReference type="Proteomes" id="UP001619887">
    <property type="component" value="Unassembled WGS sequence"/>
</dbReference>
<feature type="compositionally biased region" description="Basic and acidic residues" evidence="5">
    <location>
        <begin position="190"/>
        <end position="199"/>
    </location>
</feature>
<feature type="domain" description="PARG helical" evidence="7">
    <location>
        <begin position="331"/>
        <end position="444"/>
    </location>
</feature>
<feature type="active site" evidence="4">
    <location>
        <position position="502"/>
    </location>
</feature>
<organism evidence="8 9">
    <name type="scientific">Pagothenia borchgrevinki</name>
    <name type="common">Bald rockcod</name>
    <name type="synonym">Trematomus borchgrevinki</name>
    <dbReference type="NCBI Taxonomy" id="8213"/>
    <lineage>
        <taxon>Eukaryota</taxon>
        <taxon>Metazoa</taxon>
        <taxon>Chordata</taxon>
        <taxon>Craniata</taxon>
        <taxon>Vertebrata</taxon>
        <taxon>Euteleostomi</taxon>
        <taxon>Actinopterygii</taxon>
        <taxon>Neopterygii</taxon>
        <taxon>Teleostei</taxon>
        <taxon>Neoteleostei</taxon>
        <taxon>Acanthomorphata</taxon>
        <taxon>Eupercaria</taxon>
        <taxon>Perciformes</taxon>
        <taxon>Notothenioidei</taxon>
        <taxon>Nototheniidae</taxon>
        <taxon>Pagothenia</taxon>
    </lineage>
</organism>
<feature type="compositionally biased region" description="Basic and acidic residues" evidence="5">
    <location>
        <begin position="33"/>
        <end position="42"/>
    </location>
</feature>
<gene>
    <name evidence="8" type="ORF">OYC64_019932</name>
</gene>
<proteinExistence type="inferred from homology"/>